<gene>
    <name evidence="2" type="ORF">IV88_GL000369</name>
</gene>
<dbReference type="PROSITE" id="PS50883">
    <property type="entry name" value="EAL"/>
    <property type="match status" value="1"/>
</dbReference>
<dbReference type="Proteomes" id="UP000051249">
    <property type="component" value="Unassembled WGS sequence"/>
</dbReference>
<dbReference type="InterPro" id="IPR050706">
    <property type="entry name" value="Cyclic-di-GMP_PDE-like"/>
</dbReference>
<name>A0A0R2NHH5_9LACO</name>
<dbReference type="SUPFAM" id="SSF141868">
    <property type="entry name" value="EAL domain-like"/>
    <property type="match status" value="1"/>
</dbReference>
<feature type="domain" description="EAL" evidence="1">
    <location>
        <begin position="13"/>
        <end position="253"/>
    </location>
</feature>
<proteinExistence type="predicted"/>
<dbReference type="PATRIC" id="fig|480391.4.peg.373"/>
<comment type="caution">
    <text evidence="2">The sequence shown here is derived from an EMBL/GenBank/DDBJ whole genome shotgun (WGS) entry which is preliminary data.</text>
</comment>
<accession>A0A0R2NHH5</accession>
<keyword evidence="3" id="KW-1185">Reference proteome</keyword>
<evidence type="ECO:0000313" key="3">
    <source>
        <dbReference type="Proteomes" id="UP000051249"/>
    </source>
</evidence>
<dbReference type="Pfam" id="PF00563">
    <property type="entry name" value="EAL"/>
    <property type="match status" value="1"/>
</dbReference>
<sequence length="253" mass="29645">MNIIVIIIIVTYYWHSRHKGSNYLGKDDVNLRYFIQKQVDWRGQIIGYECLLRTKQADGSWVLPEHLESIPLQRVIKLLEETSDALPLEPYNLSINLDYNQIMSRDFLYFVRWSVTRINSMTLTVEYTPKNNQNHINQLQLARQLKAARAFGMKFAIDNVDSSLTSLKKIDWLLPQIDILKCSMSSFRKETPDEWLDLNLQFWNKLAQEHQIELVLVGVENEDDQALADQLKIEVRQGFSFGKPENIQSRKVD</sequence>
<dbReference type="PANTHER" id="PTHR33121:SF70">
    <property type="entry name" value="SIGNALING PROTEIN YKOW"/>
    <property type="match status" value="1"/>
</dbReference>
<evidence type="ECO:0000313" key="2">
    <source>
        <dbReference type="EMBL" id="KRO25240.1"/>
    </source>
</evidence>
<evidence type="ECO:0000259" key="1">
    <source>
        <dbReference type="PROSITE" id="PS50883"/>
    </source>
</evidence>
<protein>
    <submittedName>
        <fullName evidence="2">Diguanylate cyclase phosphodiesterase domain 2 containing protein</fullName>
    </submittedName>
</protein>
<dbReference type="AlphaFoldDB" id="A0A0R2NHH5"/>
<reference evidence="2 3" key="1">
    <citation type="journal article" date="2015" name="Genome Announc.">
        <title>Expanding the biotechnology potential of lactobacilli through comparative genomics of 213 strains and associated genera.</title>
        <authorList>
            <person name="Sun Z."/>
            <person name="Harris H.M."/>
            <person name="McCann A."/>
            <person name="Guo C."/>
            <person name="Argimon S."/>
            <person name="Zhang W."/>
            <person name="Yang X."/>
            <person name="Jeffery I.B."/>
            <person name="Cooney J.C."/>
            <person name="Kagawa T.F."/>
            <person name="Liu W."/>
            <person name="Song Y."/>
            <person name="Salvetti E."/>
            <person name="Wrobel A."/>
            <person name="Rasinkangas P."/>
            <person name="Parkhill J."/>
            <person name="Rea M.C."/>
            <person name="O'Sullivan O."/>
            <person name="Ritari J."/>
            <person name="Douillard F.P."/>
            <person name="Paul Ross R."/>
            <person name="Yang R."/>
            <person name="Briner A.E."/>
            <person name="Felis G.E."/>
            <person name="de Vos W.M."/>
            <person name="Barrangou R."/>
            <person name="Klaenhammer T.R."/>
            <person name="Caufield P.W."/>
            <person name="Cui Y."/>
            <person name="Zhang H."/>
            <person name="O'Toole P.W."/>
        </authorList>
    </citation>
    <scope>NUCLEOTIDE SEQUENCE [LARGE SCALE GENOMIC DNA]</scope>
    <source>
        <strain evidence="2 3">DSM 23026</strain>
    </source>
</reference>
<dbReference type="Gene3D" id="3.20.20.450">
    <property type="entry name" value="EAL domain"/>
    <property type="match status" value="1"/>
</dbReference>
<dbReference type="GO" id="GO:0071111">
    <property type="term" value="F:cyclic-guanylate-specific phosphodiesterase activity"/>
    <property type="evidence" value="ECO:0007669"/>
    <property type="project" value="InterPro"/>
</dbReference>
<organism evidence="2 3">
    <name type="scientific">Pediococcus argentinicus</name>
    <dbReference type="NCBI Taxonomy" id="480391"/>
    <lineage>
        <taxon>Bacteria</taxon>
        <taxon>Bacillati</taxon>
        <taxon>Bacillota</taxon>
        <taxon>Bacilli</taxon>
        <taxon>Lactobacillales</taxon>
        <taxon>Lactobacillaceae</taxon>
        <taxon>Pediococcus</taxon>
    </lineage>
</organism>
<dbReference type="InterPro" id="IPR035919">
    <property type="entry name" value="EAL_sf"/>
</dbReference>
<dbReference type="PANTHER" id="PTHR33121">
    <property type="entry name" value="CYCLIC DI-GMP PHOSPHODIESTERASE PDEF"/>
    <property type="match status" value="1"/>
</dbReference>
<dbReference type="SMART" id="SM00052">
    <property type="entry name" value="EAL"/>
    <property type="match status" value="1"/>
</dbReference>
<dbReference type="InterPro" id="IPR001633">
    <property type="entry name" value="EAL_dom"/>
</dbReference>
<dbReference type="EMBL" id="JQCQ01000014">
    <property type="protein sequence ID" value="KRO25240.1"/>
    <property type="molecule type" value="Genomic_DNA"/>
</dbReference>